<organism evidence="2 3">
    <name type="scientific">Dissostichus mawsoni</name>
    <name type="common">Antarctic cod</name>
    <dbReference type="NCBI Taxonomy" id="36200"/>
    <lineage>
        <taxon>Eukaryota</taxon>
        <taxon>Metazoa</taxon>
        <taxon>Chordata</taxon>
        <taxon>Craniata</taxon>
        <taxon>Vertebrata</taxon>
        <taxon>Euteleostomi</taxon>
        <taxon>Actinopterygii</taxon>
        <taxon>Neopterygii</taxon>
        <taxon>Teleostei</taxon>
        <taxon>Neoteleostei</taxon>
        <taxon>Acanthomorphata</taxon>
        <taxon>Eupercaria</taxon>
        <taxon>Perciformes</taxon>
        <taxon>Notothenioidei</taxon>
        <taxon>Nototheniidae</taxon>
        <taxon>Dissostichus</taxon>
    </lineage>
</organism>
<feature type="compositionally biased region" description="Polar residues" evidence="1">
    <location>
        <begin position="1"/>
        <end position="18"/>
    </location>
</feature>
<keyword evidence="3" id="KW-1185">Reference proteome</keyword>
<feature type="region of interest" description="Disordered" evidence="1">
    <location>
        <begin position="1"/>
        <end position="23"/>
    </location>
</feature>
<sequence length="75" mass="8120">MGESAQRSRASAKPTSLSAVHAPVEPGEVRPSCFLPRMAENLMTMAYENGVNLFDTAEVYASGRSGFTPSSKHRF</sequence>
<name>A0A7J5XWI5_DISMA</name>
<dbReference type="EMBL" id="JAAKFY010000020">
    <property type="protein sequence ID" value="KAF3840869.1"/>
    <property type="molecule type" value="Genomic_DNA"/>
</dbReference>
<gene>
    <name evidence="2" type="ORF">F7725_006731</name>
</gene>
<evidence type="ECO:0000313" key="3">
    <source>
        <dbReference type="Proteomes" id="UP000518266"/>
    </source>
</evidence>
<proteinExistence type="predicted"/>
<comment type="caution">
    <text evidence="2">The sequence shown here is derived from an EMBL/GenBank/DDBJ whole genome shotgun (WGS) entry which is preliminary data.</text>
</comment>
<dbReference type="InterPro" id="IPR036812">
    <property type="entry name" value="NAD(P)_OxRdtase_dom_sf"/>
</dbReference>
<protein>
    <recommendedName>
        <fullName evidence="4">NADP-dependent oxidoreductase domain-containing protein</fullName>
    </recommendedName>
</protein>
<dbReference type="AlphaFoldDB" id="A0A7J5XWI5"/>
<dbReference type="Proteomes" id="UP000518266">
    <property type="component" value="Unassembled WGS sequence"/>
</dbReference>
<dbReference type="OrthoDB" id="8961821at2759"/>
<evidence type="ECO:0000313" key="2">
    <source>
        <dbReference type="EMBL" id="KAF3840869.1"/>
    </source>
</evidence>
<accession>A0A7J5XWI5</accession>
<reference evidence="2 3" key="1">
    <citation type="submission" date="2020-03" db="EMBL/GenBank/DDBJ databases">
        <title>Dissostichus mawsoni Genome sequencing and assembly.</title>
        <authorList>
            <person name="Park H."/>
        </authorList>
    </citation>
    <scope>NUCLEOTIDE SEQUENCE [LARGE SCALE GENOMIC DNA]</scope>
    <source>
        <strain evidence="2">DM0001</strain>
        <tissue evidence="2">Muscle</tissue>
    </source>
</reference>
<dbReference type="SUPFAM" id="SSF51430">
    <property type="entry name" value="NAD(P)-linked oxidoreductase"/>
    <property type="match status" value="1"/>
</dbReference>
<dbReference type="Gene3D" id="3.20.20.100">
    <property type="entry name" value="NADP-dependent oxidoreductase domain"/>
    <property type="match status" value="1"/>
</dbReference>
<evidence type="ECO:0000256" key="1">
    <source>
        <dbReference type="SAM" id="MobiDB-lite"/>
    </source>
</evidence>
<evidence type="ECO:0008006" key="4">
    <source>
        <dbReference type="Google" id="ProtNLM"/>
    </source>
</evidence>